<dbReference type="GO" id="GO:0004519">
    <property type="term" value="F:endonuclease activity"/>
    <property type="evidence" value="ECO:0007669"/>
    <property type="project" value="UniProtKB-KW"/>
</dbReference>
<keyword evidence="2" id="KW-0540">Nuclease</keyword>
<comment type="caution">
    <text evidence="2">The sequence shown here is derived from an EMBL/GenBank/DDBJ whole genome shotgun (WGS) entry which is preliminary data.</text>
</comment>
<dbReference type="RefSeq" id="WP_101309799.1">
    <property type="nucleotide sequence ID" value="NZ_MVDE01000013.1"/>
</dbReference>
<keyword evidence="2" id="KW-0378">Hydrolase</keyword>
<dbReference type="GO" id="GO:0003676">
    <property type="term" value="F:nucleic acid binding"/>
    <property type="evidence" value="ECO:0007669"/>
    <property type="project" value="InterPro"/>
</dbReference>
<dbReference type="InterPro" id="IPR003615">
    <property type="entry name" value="HNH_nuc"/>
</dbReference>
<keyword evidence="2" id="KW-0255">Endonuclease</keyword>
<name>A0A2N3I8Y8_9BACT</name>
<dbReference type="SMART" id="SM00507">
    <property type="entry name" value="HNHc"/>
    <property type="match status" value="1"/>
</dbReference>
<reference evidence="2 3" key="1">
    <citation type="journal article" date="2017" name="Front. Microbiol.">
        <title>Labilibaculum manganireducens gen. nov., sp. nov. and Labilibaculum filiforme sp. nov., Novel Bacteroidetes Isolated from Subsurface Sediments of the Baltic Sea.</title>
        <authorList>
            <person name="Vandieken V."/>
            <person name="Marshall I.P."/>
            <person name="Niemann H."/>
            <person name="Engelen B."/>
            <person name="Cypionka H."/>
        </authorList>
    </citation>
    <scope>NUCLEOTIDE SEQUENCE [LARGE SCALE GENOMIC DNA]</scope>
    <source>
        <strain evidence="2 3">59.10-2M</strain>
    </source>
</reference>
<evidence type="ECO:0000313" key="2">
    <source>
        <dbReference type="EMBL" id="PKQ66703.1"/>
    </source>
</evidence>
<dbReference type="GO" id="GO:0008270">
    <property type="term" value="F:zinc ion binding"/>
    <property type="evidence" value="ECO:0007669"/>
    <property type="project" value="InterPro"/>
</dbReference>
<feature type="domain" description="HNH nuclease" evidence="1">
    <location>
        <begin position="24"/>
        <end position="73"/>
    </location>
</feature>
<dbReference type="EMBL" id="MVDE01000013">
    <property type="protein sequence ID" value="PKQ66703.1"/>
    <property type="molecule type" value="Genomic_DNA"/>
</dbReference>
<dbReference type="CDD" id="cd00085">
    <property type="entry name" value="HNHc"/>
    <property type="match status" value="1"/>
</dbReference>
<keyword evidence="3" id="KW-1185">Reference proteome</keyword>
<dbReference type="AlphaFoldDB" id="A0A2N3I8Y8"/>
<dbReference type="Pfam" id="PF01844">
    <property type="entry name" value="HNH"/>
    <property type="match status" value="1"/>
</dbReference>
<organism evidence="2 3">
    <name type="scientific">Labilibaculum manganireducens</name>
    <dbReference type="NCBI Taxonomy" id="1940525"/>
    <lineage>
        <taxon>Bacteria</taxon>
        <taxon>Pseudomonadati</taxon>
        <taxon>Bacteroidota</taxon>
        <taxon>Bacteroidia</taxon>
        <taxon>Marinilabiliales</taxon>
        <taxon>Marinifilaceae</taxon>
        <taxon>Labilibaculum</taxon>
    </lineage>
</organism>
<sequence>MRQPIKTTKEEIIDYWVTQIDESDLSVDFSEAHERCWRCGYKTVLHRCHIIPDSLGGEDAPKNLVLLCNRCHREAPNIDDFDFFWDWLKAQKASLYDTYWTIRGMREYEDVYKEKVEDALIRLEVDPENFKEYISSRERFVTIHFGEGRLNPSTIAGIFRAFIKEKEKRMIES</sequence>
<dbReference type="Proteomes" id="UP000233618">
    <property type="component" value="Unassembled WGS sequence"/>
</dbReference>
<accession>A0A2N3I8Y8</accession>
<gene>
    <name evidence="2" type="ORF">BZG01_10545</name>
</gene>
<protein>
    <submittedName>
        <fullName evidence="2">HNH endonuclease</fullName>
    </submittedName>
</protein>
<dbReference type="Gene3D" id="1.10.30.50">
    <property type="match status" value="1"/>
</dbReference>
<dbReference type="InterPro" id="IPR002711">
    <property type="entry name" value="HNH"/>
</dbReference>
<evidence type="ECO:0000313" key="3">
    <source>
        <dbReference type="Proteomes" id="UP000233618"/>
    </source>
</evidence>
<proteinExistence type="predicted"/>
<evidence type="ECO:0000259" key="1">
    <source>
        <dbReference type="SMART" id="SM00507"/>
    </source>
</evidence>